<dbReference type="RefSeq" id="WP_118440065.1">
    <property type="nucleotide sequence ID" value="NZ_JAGKHU010000036.1"/>
</dbReference>
<comment type="caution">
    <text evidence="1">The sequence shown here is derived from an EMBL/GenBank/DDBJ whole genome shotgun (WGS) entry which is preliminary data.</text>
</comment>
<sequence length="176" mass="19356">MNIKINISIYIMKKKVLFLLTVFLYSITAFAQEKKEVIIKAGTIVPLESISNVRASKAHEGQNIDFKVSRDVIIDKVVAIPAGTIAKGVVYEAKRSAWFGTKGRLGIRMRYLTLPSGDNVNFSSSEVYITGKNRTPLSVVIFCCTCIPLPCGSKAEMKIGYEFDASVANNTVVIVE</sequence>
<organism evidence="1 2">
    <name type="scientific">Phocaeicola dorei</name>
    <dbReference type="NCBI Taxonomy" id="357276"/>
    <lineage>
        <taxon>Bacteria</taxon>
        <taxon>Pseudomonadati</taxon>
        <taxon>Bacteroidota</taxon>
        <taxon>Bacteroidia</taxon>
        <taxon>Bacteroidales</taxon>
        <taxon>Bacteroidaceae</taxon>
        <taxon>Phocaeicola</taxon>
    </lineage>
</organism>
<accession>A0AAX2R644</accession>
<proteinExistence type="predicted"/>
<reference evidence="1 2" key="1">
    <citation type="journal article" date="2019" name="Nat. Microbiol.">
        <title>Genomic variation and strain-specific functional adaptation in the human gut microbiome during early life.</title>
        <authorList>
            <person name="Vatanen T."/>
            <person name="Plichta D.R."/>
            <person name="Somani J."/>
            <person name="Munch P.C."/>
            <person name="Arthur T.D."/>
            <person name="Hall A.B."/>
            <person name="Rudolf S."/>
            <person name="Oakeley E.J."/>
            <person name="Ke X."/>
            <person name="Young R.A."/>
            <person name="Haiser H.J."/>
            <person name="Kolde R."/>
            <person name="Yassour M."/>
            <person name="Luopajarvi K."/>
            <person name="Siljander H."/>
            <person name="Virtanen S.M."/>
            <person name="Ilonen J."/>
            <person name="Uibo R."/>
            <person name="Tillmann V."/>
            <person name="Mokurov S."/>
            <person name="Dorshakova N."/>
            <person name="Porter J.A."/>
            <person name="McHardy A.C."/>
            <person name="Lahdesmaki H."/>
            <person name="Vlamakis H."/>
            <person name="Huttenhower C."/>
            <person name="Knip M."/>
            <person name="Xavier R.J."/>
        </authorList>
    </citation>
    <scope>NUCLEOTIDE SEQUENCE [LARGE SCALE GENOMIC DNA]</scope>
    <source>
        <strain evidence="1 2">RJX1052</strain>
    </source>
</reference>
<gene>
    <name evidence="1" type="ORF">E1J06_14790</name>
</gene>
<evidence type="ECO:0008006" key="3">
    <source>
        <dbReference type="Google" id="ProtNLM"/>
    </source>
</evidence>
<protein>
    <recommendedName>
        <fullName evidence="3">DUF4402 domain-containing protein</fullName>
    </recommendedName>
</protein>
<evidence type="ECO:0000313" key="2">
    <source>
        <dbReference type="Proteomes" id="UP000294834"/>
    </source>
</evidence>
<dbReference type="EMBL" id="SLTX01000001">
    <property type="protein sequence ID" value="TDB08546.1"/>
    <property type="molecule type" value="Genomic_DNA"/>
</dbReference>
<dbReference type="AlphaFoldDB" id="A0AAX2R644"/>
<evidence type="ECO:0000313" key="1">
    <source>
        <dbReference type="EMBL" id="TDB08546.1"/>
    </source>
</evidence>
<name>A0AAX2R644_9BACT</name>
<dbReference type="Proteomes" id="UP000294834">
    <property type="component" value="Unassembled WGS sequence"/>
</dbReference>